<evidence type="ECO:0000259" key="6">
    <source>
        <dbReference type="PROSITE" id="PS50157"/>
    </source>
</evidence>
<dbReference type="Pfam" id="PF13912">
    <property type="entry name" value="zf-C2H2_6"/>
    <property type="match status" value="1"/>
</dbReference>
<dbReference type="PANTHER" id="PTHR24379:SF121">
    <property type="entry name" value="C2H2-TYPE DOMAIN-CONTAINING PROTEIN"/>
    <property type="match status" value="1"/>
</dbReference>
<name>A0AAN5D3I1_9BILA</name>
<sequence length="168" mass="19406">NQLLHAHLRPPVILSFDEEMDDDAYEEQMAILESLQDVQGPSISCQRGTKRAASRKSARTVVKRCDKPTSSQTSKRFECPYVSLEKMCKSAFSKKSELVQHFSVHIASNPSTFRCDSCKAKFDVLSDLLLHLFEENHKRSLLHACTSCDERFKKLDDLREHVRKHHRF</sequence>
<comment type="caution">
    <text evidence="7">The sequence shown here is derived from an EMBL/GenBank/DDBJ whole genome shotgun (WGS) entry which is preliminary data.</text>
</comment>
<evidence type="ECO:0000256" key="5">
    <source>
        <dbReference type="PROSITE-ProRule" id="PRU00042"/>
    </source>
</evidence>
<evidence type="ECO:0000256" key="3">
    <source>
        <dbReference type="ARBA" id="ARBA00022771"/>
    </source>
</evidence>
<accession>A0AAN5D3I1</accession>
<keyword evidence="4" id="KW-0862">Zinc</keyword>
<dbReference type="SMART" id="SM00355">
    <property type="entry name" value="ZnF_C2H2"/>
    <property type="match status" value="3"/>
</dbReference>
<keyword evidence="1" id="KW-0479">Metal-binding</keyword>
<dbReference type="AlphaFoldDB" id="A0AAN5D3I1"/>
<dbReference type="SUPFAM" id="SSF57667">
    <property type="entry name" value="beta-beta-alpha zinc fingers"/>
    <property type="match status" value="1"/>
</dbReference>
<keyword evidence="8" id="KW-1185">Reference proteome</keyword>
<reference evidence="8" key="1">
    <citation type="submission" date="2022-10" db="EMBL/GenBank/DDBJ databases">
        <title>Genome assembly of Pristionchus species.</title>
        <authorList>
            <person name="Yoshida K."/>
            <person name="Sommer R.J."/>
        </authorList>
    </citation>
    <scope>NUCLEOTIDE SEQUENCE [LARGE SCALE GENOMIC DNA]</scope>
    <source>
        <strain evidence="8">RS5460</strain>
    </source>
</reference>
<dbReference type="Proteomes" id="UP001328107">
    <property type="component" value="Unassembled WGS sequence"/>
</dbReference>
<feature type="domain" description="C2H2-type" evidence="6">
    <location>
        <begin position="77"/>
        <end position="110"/>
    </location>
</feature>
<evidence type="ECO:0000256" key="4">
    <source>
        <dbReference type="ARBA" id="ARBA00022833"/>
    </source>
</evidence>
<dbReference type="GO" id="GO:0008270">
    <property type="term" value="F:zinc ion binding"/>
    <property type="evidence" value="ECO:0007669"/>
    <property type="project" value="UniProtKB-KW"/>
</dbReference>
<proteinExistence type="predicted"/>
<protein>
    <recommendedName>
        <fullName evidence="6">C2H2-type domain-containing protein</fullName>
    </recommendedName>
</protein>
<keyword evidence="2" id="KW-0677">Repeat</keyword>
<dbReference type="Gene3D" id="3.30.160.60">
    <property type="entry name" value="Classic Zinc Finger"/>
    <property type="match status" value="1"/>
</dbReference>
<dbReference type="InterPro" id="IPR013087">
    <property type="entry name" value="Znf_C2H2_type"/>
</dbReference>
<evidence type="ECO:0000313" key="7">
    <source>
        <dbReference type="EMBL" id="GMR56151.1"/>
    </source>
</evidence>
<feature type="domain" description="C2H2-type" evidence="6">
    <location>
        <begin position="143"/>
        <end position="165"/>
    </location>
</feature>
<dbReference type="EMBL" id="BTRK01000005">
    <property type="protein sequence ID" value="GMR56151.1"/>
    <property type="molecule type" value="Genomic_DNA"/>
</dbReference>
<dbReference type="InterPro" id="IPR036236">
    <property type="entry name" value="Znf_C2H2_sf"/>
</dbReference>
<evidence type="ECO:0000313" key="8">
    <source>
        <dbReference type="Proteomes" id="UP001328107"/>
    </source>
</evidence>
<feature type="non-terminal residue" evidence="7">
    <location>
        <position position="1"/>
    </location>
</feature>
<evidence type="ECO:0000256" key="1">
    <source>
        <dbReference type="ARBA" id="ARBA00022723"/>
    </source>
</evidence>
<keyword evidence="3 5" id="KW-0863">Zinc-finger</keyword>
<dbReference type="PROSITE" id="PS50157">
    <property type="entry name" value="ZINC_FINGER_C2H2_2"/>
    <property type="match status" value="2"/>
</dbReference>
<dbReference type="PANTHER" id="PTHR24379">
    <property type="entry name" value="KRAB AND ZINC FINGER DOMAIN-CONTAINING"/>
    <property type="match status" value="1"/>
</dbReference>
<gene>
    <name evidence="7" type="ORF">PMAYCL1PPCAC_26346</name>
</gene>
<organism evidence="7 8">
    <name type="scientific">Pristionchus mayeri</name>
    <dbReference type="NCBI Taxonomy" id="1317129"/>
    <lineage>
        <taxon>Eukaryota</taxon>
        <taxon>Metazoa</taxon>
        <taxon>Ecdysozoa</taxon>
        <taxon>Nematoda</taxon>
        <taxon>Chromadorea</taxon>
        <taxon>Rhabditida</taxon>
        <taxon>Rhabditina</taxon>
        <taxon>Diplogasteromorpha</taxon>
        <taxon>Diplogasteroidea</taxon>
        <taxon>Neodiplogasteridae</taxon>
        <taxon>Pristionchus</taxon>
    </lineage>
</organism>
<evidence type="ECO:0000256" key="2">
    <source>
        <dbReference type="ARBA" id="ARBA00022737"/>
    </source>
</evidence>